<dbReference type="AlphaFoldDB" id="A0A2H4SK63"/>
<evidence type="ECO:0000256" key="1">
    <source>
        <dbReference type="SAM" id="Phobius"/>
    </source>
</evidence>
<dbReference type="OrthoDB" id="5153165at2759"/>
<keyword evidence="1" id="KW-0472">Membrane</keyword>
<sequence>MTLPLYYKAGRRWSQLCPRTLCHRGIALGILSILVIGMLCTTLLVGMWTEVEETALEKRGLENGETPKDELEKSGYERDLRHLQPLDRYQPTITSASTNGGSLAGGALQLPVDLLGGLTGVMSNFHVGQTTMTPSPTAGAVDPLAALSVAFQQAIANGELLHNEVNIERRGPEARGNNGYIQDSVIWAGQPSLVN</sequence>
<keyword evidence="1" id="KW-0812">Transmembrane</keyword>
<dbReference type="Proteomes" id="UP000323067">
    <property type="component" value="Chromosome vii"/>
</dbReference>
<accession>A0A2H4SK63</accession>
<reference evidence="2 3" key="1">
    <citation type="journal article" date="2017" name="BMC Genomics">
        <title>Chromosome level assembly and secondary metabolite potential of the parasitic fungus Cordyceps militaris.</title>
        <authorList>
            <person name="Kramer G.J."/>
            <person name="Nodwell J.R."/>
        </authorList>
    </citation>
    <scope>NUCLEOTIDE SEQUENCE [LARGE SCALE GENOMIC DNA]</scope>
    <source>
        <strain evidence="2 3">ATCC 34164</strain>
    </source>
</reference>
<protein>
    <submittedName>
        <fullName evidence="2">WSC domain-containing</fullName>
    </submittedName>
</protein>
<organism evidence="2 3">
    <name type="scientific">Cordyceps militaris</name>
    <name type="common">Caterpillar fungus</name>
    <name type="synonym">Clavaria militaris</name>
    <dbReference type="NCBI Taxonomy" id="73501"/>
    <lineage>
        <taxon>Eukaryota</taxon>
        <taxon>Fungi</taxon>
        <taxon>Dikarya</taxon>
        <taxon>Ascomycota</taxon>
        <taxon>Pezizomycotina</taxon>
        <taxon>Sordariomycetes</taxon>
        <taxon>Hypocreomycetidae</taxon>
        <taxon>Hypocreales</taxon>
        <taxon>Cordycipitaceae</taxon>
        <taxon>Cordyceps</taxon>
    </lineage>
</organism>
<feature type="transmembrane region" description="Helical" evidence="1">
    <location>
        <begin position="21"/>
        <end position="48"/>
    </location>
</feature>
<proteinExistence type="predicted"/>
<dbReference type="VEuPathDB" id="FungiDB:A9K55_007398"/>
<keyword evidence="1" id="KW-1133">Transmembrane helix</keyword>
<evidence type="ECO:0000313" key="3">
    <source>
        <dbReference type="Proteomes" id="UP000323067"/>
    </source>
</evidence>
<dbReference type="EMBL" id="CP023324">
    <property type="protein sequence ID" value="ATY63495.1"/>
    <property type="molecule type" value="Genomic_DNA"/>
</dbReference>
<evidence type="ECO:0000313" key="2">
    <source>
        <dbReference type="EMBL" id="ATY63495.1"/>
    </source>
</evidence>
<gene>
    <name evidence="2" type="ORF">A9K55_007398</name>
</gene>
<name>A0A2H4SK63_CORMI</name>